<comment type="caution">
    <text evidence="2">The sequence shown here is derived from an EMBL/GenBank/DDBJ whole genome shotgun (WGS) entry which is preliminary data.</text>
</comment>
<organism evidence="2 3">
    <name type="scientific">Nissabacter archeti</name>
    <dbReference type="NCBI Taxonomy" id="1917880"/>
    <lineage>
        <taxon>Bacteria</taxon>
        <taxon>Pseudomonadati</taxon>
        <taxon>Pseudomonadota</taxon>
        <taxon>Gammaproteobacteria</taxon>
        <taxon>Enterobacterales</taxon>
        <taxon>Yersiniaceae</taxon>
        <taxon>Nissabacter</taxon>
    </lineage>
</organism>
<dbReference type="EMBL" id="JAERKB010000001">
    <property type="protein sequence ID" value="MBS0967736.1"/>
    <property type="molecule type" value="Genomic_DNA"/>
</dbReference>
<dbReference type="Proteomes" id="UP000680634">
    <property type="component" value="Unassembled WGS sequence"/>
</dbReference>
<dbReference type="RefSeq" id="WP_212588753.1">
    <property type="nucleotide sequence ID" value="NZ_JAERKB010000001.1"/>
</dbReference>
<evidence type="ECO:0000313" key="2">
    <source>
        <dbReference type="EMBL" id="MBS0967736.1"/>
    </source>
</evidence>
<reference evidence="3" key="2">
    <citation type="submission" date="2023-07" db="EMBL/GenBank/DDBJ databases">
        <title>Genome-inferred correspondence between phylogeny and metabolic traits in the wild Drosophila gut microbiome.</title>
        <authorList>
            <person name="Bueno E."/>
            <person name="Blow F."/>
            <person name="Douglas A.E."/>
        </authorList>
    </citation>
    <scope>NUCLEOTIDE SEQUENCE [LARGE SCALE GENOMIC DNA]</scope>
    <source>
        <strain evidence="3">JGM97</strain>
    </source>
</reference>
<keyword evidence="3" id="KW-1185">Reference proteome</keyword>
<feature type="region of interest" description="Disordered" evidence="1">
    <location>
        <begin position="1"/>
        <end position="20"/>
    </location>
</feature>
<name>A0ABS5JCQ9_9GAMM</name>
<evidence type="ECO:0000313" key="3">
    <source>
        <dbReference type="Proteomes" id="UP000680634"/>
    </source>
</evidence>
<protein>
    <submittedName>
        <fullName evidence="2">Uncharacterized protein</fullName>
    </submittedName>
</protein>
<evidence type="ECO:0000256" key="1">
    <source>
        <dbReference type="SAM" id="MobiDB-lite"/>
    </source>
</evidence>
<sequence>MSKKKQEKKESSSLKDGDKNWRVACDNCGQKPTVHSTGLCGPCCFGESDTAGGNW</sequence>
<feature type="compositionally biased region" description="Basic and acidic residues" evidence="1">
    <location>
        <begin position="7"/>
        <end position="20"/>
    </location>
</feature>
<reference evidence="2 3" key="1">
    <citation type="submission" date="2020-12" db="EMBL/GenBank/DDBJ databases">
        <authorList>
            <person name="Mcmullen J.G."/>
        </authorList>
    </citation>
    <scope>NUCLEOTIDE SEQUENCE [LARGE SCALE GENOMIC DNA]</scope>
    <source>
        <strain evidence="2 3">JGM97</strain>
    </source>
</reference>
<gene>
    <name evidence="2" type="ORF">JK232_02405</name>
</gene>
<accession>A0ABS5JCQ9</accession>
<proteinExistence type="predicted"/>